<keyword evidence="2" id="KW-1185">Reference proteome</keyword>
<gene>
    <name evidence="1" type="ORF">KFZ73_16070</name>
</gene>
<reference evidence="1 2" key="1">
    <citation type="submission" date="2021-04" db="EMBL/GenBank/DDBJ databases">
        <title>Whole genome sequence analysis of a thiophenic sulfur metabolizing bacteria.</title>
        <authorList>
            <person name="Akhtar N."/>
            <person name="Akram J."/>
            <person name="Aslam A."/>
        </authorList>
    </citation>
    <scope>NUCLEOTIDE SEQUENCE [LARGE SCALE GENOMIC DNA]</scope>
    <source>
        <strain evidence="1 2">3OW</strain>
    </source>
</reference>
<proteinExistence type="predicted"/>
<sequence>MANFRRTQQEWVDILISRAKTLGWAAPLQRADTWADEVRGGVQANLGAWWYGDRCKQGELLSDEHREQLATVGVFSASEERSRSAALARVLPARRERVAYLVRLADVETLDAVPGIKFPEAPSRAEVEHLIREWQGIRYR</sequence>
<evidence type="ECO:0000313" key="1">
    <source>
        <dbReference type="EMBL" id="MBS4102749.1"/>
    </source>
</evidence>
<evidence type="ECO:0000313" key="2">
    <source>
        <dbReference type="Proteomes" id="UP000676853"/>
    </source>
</evidence>
<organism evidence="1 2">
    <name type="scientific">Tsukamurella paurometabola</name>
    <name type="common">Corynebacterium paurometabolum</name>
    <dbReference type="NCBI Taxonomy" id="2061"/>
    <lineage>
        <taxon>Bacteria</taxon>
        <taxon>Bacillati</taxon>
        <taxon>Actinomycetota</taxon>
        <taxon>Actinomycetes</taxon>
        <taxon>Mycobacteriales</taxon>
        <taxon>Tsukamurellaceae</taxon>
        <taxon>Tsukamurella</taxon>
    </lineage>
</organism>
<dbReference type="Proteomes" id="UP000676853">
    <property type="component" value="Unassembled WGS sequence"/>
</dbReference>
<dbReference type="RefSeq" id="WP_212554317.1">
    <property type="nucleotide sequence ID" value="NZ_JAGXOE010000041.1"/>
</dbReference>
<protein>
    <submittedName>
        <fullName evidence="1">Uncharacterized protein</fullName>
    </submittedName>
</protein>
<comment type="caution">
    <text evidence="1">The sequence shown here is derived from an EMBL/GenBank/DDBJ whole genome shotgun (WGS) entry which is preliminary data.</text>
</comment>
<dbReference type="EMBL" id="JAGXOE010000041">
    <property type="protein sequence ID" value="MBS4102749.1"/>
    <property type="molecule type" value="Genomic_DNA"/>
</dbReference>
<accession>A0ABS5NEN2</accession>
<name>A0ABS5NEN2_TSUPA</name>